<evidence type="ECO:0008006" key="3">
    <source>
        <dbReference type="Google" id="ProtNLM"/>
    </source>
</evidence>
<dbReference type="EMBL" id="LT629772">
    <property type="protein sequence ID" value="SDS49505.1"/>
    <property type="molecule type" value="Genomic_DNA"/>
</dbReference>
<dbReference type="SUPFAM" id="SSF51126">
    <property type="entry name" value="Pectin lyase-like"/>
    <property type="match status" value="1"/>
</dbReference>
<dbReference type="STRING" id="630515.SAMN04489812_2079"/>
<accession>A0A1H1SNF8</accession>
<dbReference type="AlphaFoldDB" id="A0A1H1SNF8"/>
<protein>
    <recommendedName>
        <fullName evidence="3">Right handed beta helix region</fullName>
    </recommendedName>
</protein>
<dbReference type="Proteomes" id="UP000199103">
    <property type="component" value="Chromosome I"/>
</dbReference>
<evidence type="ECO:0000313" key="1">
    <source>
        <dbReference type="EMBL" id="SDS49505.1"/>
    </source>
</evidence>
<evidence type="ECO:0000313" key="2">
    <source>
        <dbReference type="Proteomes" id="UP000199103"/>
    </source>
</evidence>
<keyword evidence="2" id="KW-1185">Reference proteome</keyword>
<sequence>MPTHAQSAAPHVSPAPVVAGWTVTRSTVGLAPYGLVCSDLPRYKGKPAVPRGTRISGVLITTPLNLSAGNIVLERSCIQPTSVGQGLPVLATTNYNTMKVTTGRVIIRDSEIDGSKLRAKAAAQSTAFIGVADLARNYIHGLGSGIGLMNTGTSLDAVIERNYVTRLVAWGDPATTGNHSDAFTIRDFSAAKRSDRKLDVKNNRFDCRSGNDTGALFLQTYSGPIDNVLIEGNLLEGNNYQLQLNKMNSPYSNIRAVNNRMTGTGYGPLSIQGGEGFTQFARNYIFNPTAADKAGNSVAQ</sequence>
<dbReference type="InterPro" id="IPR011050">
    <property type="entry name" value="Pectin_lyase_fold/virulence"/>
</dbReference>
<gene>
    <name evidence="1" type="ORF">SAMN04489812_2079</name>
</gene>
<proteinExistence type="predicted"/>
<name>A0A1H1SNF8_9ACTN</name>
<organism evidence="1 2">
    <name type="scientific">Microlunatus soli</name>
    <dbReference type="NCBI Taxonomy" id="630515"/>
    <lineage>
        <taxon>Bacteria</taxon>
        <taxon>Bacillati</taxon>
        <taxon>Actinomycetota</taxon>
        <taxon>Actinomycetes</taxon>
        <taxon>Propionibacteriales</taxon>
        <taxon>Propionibacteriaceae</taxon>
        <taxon>Microlunatus</taxon>
    </lineage>
</organism>
<reference evidence="1 2" key="1">
    <citation type="submission" date="2016-10" db="EMBL/GenBank/DDBJ databases">
        <authorList>
            <person name="de Groot N.N."/>
        </authorList>
    </citation>
    <scope>NUCLEOTIDE SEQUENCE [LARGE SCALE GENOMIC DNA]</scope>
    <source>
        <strain evidence="1 2">DSM 21800</strain>
    </source>
</reference>